<proteinExistence type="predicted"/>
<reference evidence="1 2" key="1">
    <citation type="submission" date="2021-07" db="EMBL/GenBank/DDBJ databases">
        <authorList>
            <consortium name="Genoscope - CEA"/>
            <person name="William W."/>
        </authorList>
    </citation>
    <scope>NUCLEOTIDE SEQUENCE [LARGE SCALE GENOMIC DNA]</scope>
</reference>
<evidence type="ECO:0000313" key="2">
    <source>
        <dbReference type="Proteomes" id="UP000694005"/>
    </source>
</evidence>
<dbReference type="Gramene" id="A07p20060.2_BraZ1">
    <property type="protein sequence ID" value="A07p20060.2_BraZ1.CDS.1"/>
    <property type="gene ID" value="A07g20060.2_BraZ1"/>
</dbReference>
<dbReference type="AlphaFoldDB" id="A0A8D9M855"/>
<accession>A0A8D9M855</accession>
<protein>
    <submittedName>
        <fullName evidence="1">Uncharacterized protein</fullName>
    </submittedName>
</protein>
<gene>
    <name evidence="1" type="ORF">BRAPAZ1V2_A07P20060.2</name>
</gene>
<organism evidence="1 2">
    <name type="scientific">Brassica campestris</name>
    <name type="common">Field mustard</name>
    <dbReference type="NCBI Taxonomy" id="3711"/>
    <lineage>
        <taxon>Eukaryota</taxon>
        <taxon>Viridiplantae</taxon>
        <taxon>Streptophyta</taxon>
        <taxon>Embryophyta</taxon>
        <taxon>Tracheophyta</taxon>
        <taxon>Spermatophyta</taxon>
        <taxon>Magnoliopsida</taxon>
        <taxon>eudicotyledons</taxon>
        <taxon>Gunneridae</taxon>
        <taxon>Pentapetalae</taxon>
        <taxon>rosids</taxon>
        <taxon>malvids</taxon>
        <taxon>Brassicales</taxon>
        <taxon>Brassicaceae</taxon>
        <taxon>Brassiceae</taxon>
        <taxon>Brassica</taxon>
    </lineage>
</organism>
<name>A0A8D9M855_BRACM</name>
<evidence type="ECO:0000313" key="1">
    <source>
        <dbReference type="EMBL" id="CAG7902362.1"/>
    </source>
</evidence>
<dbReference type="EMBL" id="LS974623">
    <property type="protein sequence ID" value="CAG7902362.1"/>
    <property type="molecule type" value="Genomic_DNA"/>
</dbReference>
<sequence length="112" mass="12765">MCDSFPCRSWPYHSLPDGQWGILYSSSRSFGPFRRSGHMLAVGIMVPKMTSVMVPKVISVRQFRVNSSLYISGPMARAQSLRSSFSCISIPLFKRNILFSNHFIWRSNSTQI</sequence>
<dbReference type="Proteomes" id="UP000694005">
    <property type="component" value="Chromosome A07"/>
</dbReference>